<name>A0A1J4JD32_9EUKA</name>
<dbReference type="AlphaFoldDB" id="A0A1J4JD32"/>
<sequence>MNRKDPVTQVLDLITSQWTPETPSKFVTLCANVKSTEIYPLYVLVVLLQIPGCNHIAFNELCKKVCHPIKKLSSLPKEILLDFWNSVTGYITKKSILKKYLTQFTPVLKFDDSTQILPIIITLRNVYLLHEYLSLLNFDDLNNAAAKLISSKDTELVCQIYPFIVSKRPNLIVNCFEPRFKPAVLSVCLFSNQIGKISQENFARCLFLLKNGSIQPDSELYYAICYYAKRYFVPDLDLNNKSIQYVTEIIESSMPTIKRERIMMKETNKLVDEAKDIINHHIVDQIEPFAEKMMNKGDDEKFIAAATISALIITYPVDKNIIIKLILLLKELKLIVFPMHLAGKLLRQDPNFIEKLKLQSPVFAVLNAVLKGSFVSKLHINVNKPRQILKGLYVAATSDYCRKNDIKLSQEFSAFLFGLDLSKCKKAPKLISNGVKSSIWNDFDFNSKNAVQFYNEILKSKEELSTFKSKIFSEKLDTLFAPTPDETVNNEQFEVDNLTLTIVGGMNLPSRFDMENDDDDDNEFDQSLFNSGYHSRDLMSTLNDDDDDDIDCSSLYISVTGIS</sequence>
<evidence type="ECO:0000313" key="1">
    <source>
        <dbReference type="EMBL" id="OHS95317.1"/>
    </source>
</evidence>
<protein>
    <submittedName>
        <fullName evidence="1">Uncharacterized protein</fullName>
    </submittedName>
</protein>
<dbReference type="EMBL" id="MLAK01001255">
    <property type="protein sequence ID" value="OHS95317.1"/>
    <property type="molecule type" value="Genomic_DNA"/>
</dbReference>
<dbReference type="VEuPathDB" id="TrichDB:TRFO_38587"/>
<keyword evidence="2" id="KW-1185">Reference proteome</keyword>
<accession>A0A1J4JD32</accession>
<evidence type="ECO:0000313" key="2">
    <source>
        <dbReference type="Proteomes" id="UP000179807"/>
    </source>
</evidence>
<proteinExistence type="predicted"/>
<gene>
    <name evidence="1" type="ORF">TRFO_38587</name>
</gene>
<organism evidence="1 2">
    <name type="scientific">Tritrichomonas foetus</name>
    <dbReference type="NCBI Taxonomy" id="1144522"/>
    <lineage>
        <taxon>Eukaryota</taxon>
        <taxon>Metamonada</taxon>
        <taxon>Parabasalia</taxon>
        <taxon>Tritrichomonadida</taxon>
        <taxon>Tritrichomonadidae</taxon>
        <taxon>Tritrichomonas</taxon>
    </lineage>
</organism>
<dbReference type="Proteomes" id="UP000179807">
    <property type="component" value="Unassembled WGS sequence"/>
</dbReference>
<comment type="caution">
    <text evidence="1">The sequence shown here is derived from an EMBL/GenBank/DDBJ whole genome shotgun (WGS) entry which is preliminary data.</text>
</comment>
<dbReference type="GeneID" id="94846840"/>
<reference evidence="1" key="1">
    <citation type="submission" date="2016-10" db="EMBL/GenBank/DDBJ databases">
        <authorList>
            <person name="Benchimol M."/>
            <person name="Almeida L.G."/>
            <person name="Vasconcelos A.T."/>
            <person name="Perreira-Neves A."/>
            <person name="Rosa I.A."/>
            <person name="Tasca T."/>
            <person name="Bogo M.R."/>
            <person name="de Souza W."/>
        </authorList>
    </citation>
    <scope>NUCLEOTIDE SEQUENCE [LARGE SCALE GENOMIC DNA]</scope>
    <source>
        <strain evidence="1">K</strain>
    </source>
</reference>
<dbReference type="RefSeq" id="XP_068348454.1">
    <property type="nucleotide sequence ID" value="XM_068512136.1"/>
</dbReference>